<feature type="non-terminal residue" evidence="1">
    <location>
        <position position="1"/>
    </location>
</feature>
<keyword evidence="2" id="KW-1185">Reference proteome</keyword>
<reference evidence="1 2" key="1">
    <citation type="journal article" date="2015" name="Genome Biol. Evol.">
        <title>Comparative Genomics of a Bacterivorous Green Alga Reveals Evolutionary Causalities and Consequences of Phago-Mixotrophic Mode of Nutrition.</title>
        <authorList>
            <person name="Burns J.A."/>
            <person name="Paasch A."/>
            <person name="Narechania A."/>
            <person name="Kim E."/>
        </authorList>
    </citation>
    <scope>NUCLEOTIDE SEQUENCE [LARGE SCALE GENOMIC DNA]</scope>
    <source>
        <strain evidence="1 2">PLY_AMNH</strain>
    </source>
</reference>
<evidence type="ECO:0000313" key="1">
    <source>
        <dbReference type="EMBL" id="KAK3261615.1"/>
    </source>
</evidence>
<comment type="caution">
    <text evidence="1">The sequence shown here is derived from an EMBL/GenBank/DDBJ whole genome shotgun (WGS) entry which is preliminary data.</text>
</comment>
<evidence type="ECO:0000313" key="2">
    <source>
        <dbReference type="Proteomes" id="UP001190700"/>
    </source>
</evidence>
<name>A0AAE0FLC4_9CHLO</name>
<gene>
    <name evidence="1" type="ORF">CYMTET_29482</name>
</gene>
<organism evidence="1 2">
    <name type="scientific">Cymbomonas tetramitiformis</name>
    <dbReference type="NCBI Taxonomy" id="36881"/>
    <lineage>
        <taxon>Eukaryota</taxon>
        <taxon>Viridiplantae</taxon>
        <taxon>Chlorophyta</taxon>
        <taxon>Pyramimonadophyceae</taxon>
        <taxon>Pyramimonadales</taxon>
        <taxon>Pyramimonadaceae</taxon>
        <taxon>Cymbomonas</taxon>
    </lineage>
</organism>
<accession>A0AAE0FLC4</accession>
<proteinExistence type="predicted"/>
<dbReference type="AlphaFoldDB" id="A0AAE0FLC4"/>
<dbReference type="EMBL" id="LGRX02016790">
    <property type="protein sequence ID" value="KAK3261615.1"/>
    <property type="molecule type" value="Genomic_DNA"/>
</dbReference>
<protein>
    <submittedName>
        <fullName evidence="1">Uncharacterized protein</fullName>
    </submittedName>
</protein>
<dbReference type="Proteomes" id="UP001190700">
    <property type="component" value="Unassembled WGS sequence"/>
</dbReference>
<sequence length="350" mass="38744">ATSSRPGWTSLRTFYDTAPARGSEVITATRTIDVGPDCFHEEKTIISNCNNFDRHFQLLCYLVKEAYFHRNKGDEMLVDTLLMARGPEAYALLPAPMPMQAPPGAAAGYKFSEAEITEFKKICFDPTSGRKIPDCGKYWDTFDLNIRTHLNEPIIIHNRLGQMLDTIINAEMKEGRGPHKGDSVLSQAAIKAIKRAMPRATDFTPYPSGFVEHRELPGKKTLDYLPIWRVNGRGSLGCERVHAVMNTLVSKNMNPVVGSLNLLEGVAMYNAEIRETLEIGYGCPGLYDWHKCCQWARLTCYTHPDIDISLDAGVGPSTVSTLALVPLSNVDGDAPLAHRIRSELSSEASA</sequence>